<sequence length="282" mass="31938">MKTYIYLLLLALLTISCTEEIIIDELNNVDPKLVIEANIDIDKNANSRLQTIKLTQTTSYYNQSYPQVLGASISITDEDGNSMGTFLDINPGVDEFEDGIYTSDNFDRPEIGKTYYLTVIVDGETYTAHDTFTSISKINFIDQKTVTFPDETIQLNINVENEKDVDNYYLNKIETPYRIIPEYSALDDQEYDDSGEDNHFDIAYIDDELEANMNIDITLYGISKGYKNYLDKVLSLAQGSNGPFSTAPASVRGNILNTTNKDNYALGYFSVNQYIKESYIVK</sequence>
<organism evidence="1 2">
    <name type="scientific">Wenyingzhuangia fucanilytica</name>
    <dbReference type="NCBI Taxonomy" id="1790137"/>
    <lineage>
        <taxon>Bacteria</taxon>
        <taxon>Pseudomonadati</taxon>
        <taxon>Bacteroidota</taxon>
        <taxon>Flavobacteriia</taxon>
        <taxon>Flavobacteriales</taxon>
        <taxon>Flavobacteriaceae</taxon>
        <taxon>Wenyingzhuangia</taxon>
    </lineage>
</organism>
<dbReference type="RefSeq" id="WP_068825041.1">
    <property type="nucleotide sequence ID" value="NZ_CP014224.1"/>
</dbReference>
<name>A0A1B1Y4L3_9FLAO</name>
<evidence type="ECO:0008006" key="3">
    <source>
        <dbReference type="Google" id="ProtNLM"/>
    </source>
</evidence>
<gene>
    <name evidence="1" type="ORF">AXE80_05035</name>
</gene>
<protein>
    <recommendedName>
        <fullName evidence="3">DUF4249 domain-containing protein</fullName>
    </recommendedName>
</protein>
<evidence type="ECO:0000313" key="2">
    <source>
        <dbReference type="Proteomes" id="UP000092967"/>
    </source>
</evidence>
<accession>A0A1B1Y4L3</accession>
<dbReference type="PROSITE" id="PS51257">
    <property type="entry name" value="PROKAR_LIPOPROTEIN"/>
    <property type="match status" value="1"/>
</dbReference>
<dbReference type="STRING" id="1790137.AXE80_05035"/>
<proteinExistence type="predicted"/>
<dbReference type="Pfam" id="PF14054">
    <property type="entry name" value="DUF4249"/>
    <property type="match status" value="1"/>
</dbReference>
<keyword evidence="2" id="KW-1185">Reference proteome</keyword>
<dbReference type="EMBL" id="CP014224">
    <property type="protein sequence ID" value="ANW95678.1"/>
    <property type="molecule type" value="Genomic_DNA"/>
</dbReference>
<dbReference type="Proteomes" id="UP000092967">
    <property type="component" value="Chromosome"/>
</dbReference>
<dbReference type="KEGG" id="wfu:AXE80_05035"/>
<reference evidence="1 2" key="1">
    <citation type="submission" date="2016-02" db="EMBL/GenBank/DDBJ databases">
        <authorList>
            <person name="Wen L."/>
            <person name="He K."/>
            <person name="Yang H."/>
        </authorList>
    </citation>
    <scope>NUCLEOTIDE SEQUENCE [LARGE SCALE GENOMIC DNA]</scope>
    <source>
        <strain evidence="1 2">CZ1127</strain>
    </source>
</reference>
<dbReference type="InterPro" id="IPR025345">
    <property type="entry name" value="DUF4249"/>
</dbReference>
<dbReference type="OrthoDB" id="1430047at2"/>
<dbReference type="AlphaFoldDB" id="A0A1B1Y4L3"/>
<evidence type="ECO:0000313" key="1">
    <source>
        <dbReference type="EMBL" id="ANW95678.1"/>
    </source>
</evidence>